<evidence type="ECO:0000313" key="15">
    <source>
        <dbReference type="EMBL" id="AHF06416.1"/>
    </source>
</evidence>
<dbReference type="InterPro" id="IPR016161">
    <property type="entry name" value="Ald_DH/histidinol_DH"/>
</dbReference>
<evidence type="ECO:0000256" key="3">
    <source>
        <dbReference type="ARBA" id="ARBA00012965"/>
    </source>
</evidence>
<dbReference type="PIRSF" id="PIRSF000099">
    <property type="entry name" value="Histidinol_dh"/>
    <property type="match status" value="1"/>
</dbReference>
<dbReference type="OrthoDB" id="9805269at2"/>
<dbReference type="GO" id="GO:0000105">
    <property type="term" value="P:L-histidine biosynthetic process"/>
    <property type="evidence" value="ECO:0007669"/>
    <property type="project" value="UniProtKB-UniRule"/>
</dbReference>
<dbReference type="RefSeq" id="WP_006715069.1">
    <property type="nucleotide sequence ID" value="NZ_CP007032.1"/>
</dbReference>
<evidence type="ECO:0000256" key="4">
    <source>
        <dbReference type="ARBA" id="ARBA00022723"/>
    </source>
</evidence>
<comment type="pathway">
    <text evidence="8">Amino-acid biosynthesis; L-histidine biosynthesis; L-histidine from 5-phospho-alpha-D-ribose 1-diphosphate: step 9/9.</text>
</comment>
<feature type="active site" description="Proton acceptor" evidence="8 10">
    <location>
        <position position="324"/>
    </location>
</feature>
<comment type="similarity">
    <text evidence="2 8 9 14">Belongs to the histidinol dehydrogenase family.</text>
</comment>
<dbReference type="Gene3D" id="3.40.50.1980">
    <property type="entry name" value="Nitrogenase molybdenum iron protein domain"/>
    <property type="match status" value="2"/>
</dbReference>
<evidence type="ECO:0000256" key="12">
    <source>
        <dbReference type="PIRSR" id="PIRSR000099-3"/>
    </source>
</evidence>
<dbReference type="Proteomes" id="UP000010847">
    <property type="component" value="Chromosome"/>
</dbReference>
<keyword evidence="8" id="KW-0028">Amino-acid biosynthesis</keyword>
<dbReference type="PANTHER" id="PTHR21256">
    <property type="entry name" value="HISTIDINOL DEHYDROGENASE HDH"/>
    <property type="match status" value="1"/>
</dbReference>
<comment type="catalytic activity">
    <reaction evidence="7 8">
        <text>L-histidinol + 2 NAD(+) + H2O = L-histidine + 2 NADH + 3 H(+)</text>
        <dbReference type="Rhea" id="RHEA:20641"/>
        <dbReference type="ChEBI" id="CHEBI:15377"/>
        <dbReference type="ChEBI" id="CHEBI:15378"/>
        <dbReference type="ChEBI" id="CHEBI:57540"/>
        <dbReference type="ChEBI" id="CHEBI:57595"/>
        <dbReference type="ChEBI" id="CHEBI:57699"/>
        <dbReference type="ChEBI" id="CHEBI:57945"/>
        <dbReference type="EC" id="1.1.1.23"/>
    </reaction>
</comment>
<keyword evidence="16" id="KW-1185">Reference proteome</keyword>
<feature type="binding site" evidence="8 13">
    <location>
        <position position="357"/>
    </location>
    <ligand>
        <name>Zn(2+)</name>
        <dbReference type="ChEBI" id="CHEBI:29105"/>
    </ligand>
</feature>
<feature type="binding site" evidence="8 12">
    <location>
        <position position="233"/>
    </location>
    <ligand>
        <name>substrate</name>
    </ligand>
</feature>
<feature type="binding site" evidence="8 11">
    <location>
        <position position="187"/>
    </location>
    <ligand>
        <name>NAD(+)</name>
        <dbReference type="ChEBI" id="CHEBI:57540"/>
    </ligand>
</feature>
<organism evidence="15 16">
    <name type="scientific">Desulfitobacterium metallireducens DSM 15288</name>
    <dbReference type="NCBI Taxonomy" id="871968"/>
    <lineage>
        <taxon>Bacteria</taxon>
        <taxon>Bacillati</taxon>
        <taxon>Bacillota</taxon>
        <taxon>Clostridia</taxon>
        <taxon>Eubacteriales</taxon>
        <taxon>Desulfitobacteriaceae</taxon>
        <taxon>Desulfitobacterium</taxon>
    </lineage>
</organism>
<dbReference type="STRING" id="871968.DESME_04590"/>
<name>W0EBH2_9FIRM</name>
<dbReference type="InterPro" id="IPR022695">
    <property type="entry name" value="Histidinol_DH_monofunct"/>
</dbReference>
<gene>
    <name evidence="8" type="primary">hisD</name>
    <name evidence="15" type="ORF">DESME_04590</name>
</gene>
<dbReference type="Gene3D" id="1.20.5.1300">
    <property type="match status" value="1"/>
</dbReference>
<dbReference type="NCBIfam" id="TIGR00069">
    <property type="entry name" value="hisD"/>
    <property type="match status" value="1"/>
</dbReference>
<dbReference type="GO" id="GO:0004399">
    <property type="term" value="F:histidinol dehydrogenase activity"/>
    <property type="evidence" value="ECO:0007669"/>
    <property type="project" value="UniProtKB-UniRule"/>
</dbReference>
<dbReference type="FunFam" id="3.40.50.1980:FF:000001">
    <property type="entry name" value="Histidinol dehydrogenase"/>
    <property type="match status" value="1"/>
</dbReference>
<dbReference type="EMBL" id="CP007032">
    <property type="protein sequence ID" value="AHF06416.1"/>
    <property type="molecule type" value="Genomic_DNA"/>
</dbReference>
<dbReference type="KEGG" id="dmt:DESME_04590"/>
<feature type="binding site" evidence="8 13">
    <location>
        <position position="416"/>
    </location>
    <ligand>
        <name>Zn(2+)</name>
        <dbReference type="ChEBI" id="CHEBI:29105"/>
    </ligand>
</feature>
<feature type="active site" description="Proton acceptor" evidence="8 10">
    <location>
        <position position="323"/>
    </location>
</feature>
<keyword evidence="5 8" id="KW-0862">Zinc</keyword>
<dbReference type="eggNOG" id="COG0141">
    <property type="taxonomic scope" value="Bacteria"/>
</dbReference>
<dbReference type="PRINTS" id="PR00083">
    <property type="entry name" value="HOLDHDRGNASE"/>
</dbReference>
<evidence type="ECO:0000256" key="1">
    <source>
        <dbReference type="ARBA" id="ARBA00003850"/>
    </source>
</evidence>
<feature type="binding site" evidence="8 12">
    <location>
        <position position="258"/>
    </location>
    <ligand>
        <name>substrate</name>
    </ligand>
</feature>
<dbReference type="GO" id="GO:0051287">
    <property type="term" value="F:NAD binding"/>
    <property type="evidence" value="ECO:0007669"/>
    <property type="project" value="InterPro"/>
</dbReference>
<dbReference type="FunFam" id="3.40.50.1980:FF:000026">
    <property type="entry name" value="Histidinol dehydrogenase"/>
    <property type="match status" value="1"/>
</dbReference>
<dbReference type="HAMAP" id="MF_01024">
    <property type="entry name" value="HisD"/>
    <property type="match status" value="1"/>
</dbReference>
<feature type="binding site" evidence="8 11">
    <location>
        <position position="125"/>
    </location>
    <ligand>
        <name>NAD(+)</name>
        <dbReference type="ChEBI" id="CHEBI:57540"/>
    </ligand>
</feature>
<dbReference type="AlphaFoldDB" id="W0EBH2"/>
<keyword evidence="6 8" id="KW-0560">Oxidoreductase</keyword>
<evidence type="ECO:0000256" key="2">
    <source>
        <dbReference type="ARBA" id="ARBA00010178"/>
    </source>
</evidence>
<protein>
    <recommendedName>
        <fullName evidence="3 8">Histidinol dehydrogenase</fullName>
        <shortName evidence="8">HDH</shortName>
        <ecNumber evidence="3 8">1.1.1.23</ecNumber>
    </recommendedName>
</protein>
<dbReference type="EC" id="1.1.1.23" evidence="3 8"/>
<evidence type="ECO:0000256" key="9">
    <source>
        <dbReference type="PIRNR" id="PIRNR000099"/>
    </source>
</evidence>
<comment type="cofactor">
    <cofactor evidence="8 13">
        <name>Zn(2+)</name>
        <dbReference type="ChEBI" id="CHEBI:29105"/>
    </cofactor>
    <text evidence="8 13">Binds 1 zinc ion per subunit.</text>
</comment>
<evidence type="ECO:0000256" key="14">
    <source>
        <dbReference type="RuleBase" id="RU004175"/>
    </source>
</evidence>
<evidence type="ECO:0000256" key="11">
    <source>
        <dbReference type="PIRSR" id="PIRSR000099-2"/>
    </source>
</evidence>
<comment type="function">
    <text evidence="1 8">Catalyzes the sequential NAD-dependent oxidations of L-histidinol to L-histidinaldehyde and then to L-histidine.</text>
</comment>
<keyword evidence="8 11" id="KW-0520">NAD</keyword>
<evidence type="ECO:0000313" key="16">
    <source>
        <dbReference type="Proteomes" id="UP000010847"/>
    </source>
</evidence>
<feature type="binding site" evidence="8 12">
    <location>
        <position position="416"/>
    </location>
    <ligand>
        <name>substrate</name>
    </ligand>
</feature>
<keyword evidence="8" id="KW-0368">Histidine biosynthesis</keyword>
<accession>W0EBH2</accession>
<dbReference type="PROSITE" id="PS00611">
    <property type="entry name" value="HISOL_DEHYDROGENASE"/>
    <property type="match status" value="1"/>
</dbReference>
<proteinExistence type="inferred from homology"/>
<evidence type="ECO:0000256" key="8">
    <source>
        <dbReference type="HAMAP-Rule" id="MF_01024"/>
    </source>
</evidence>
<evidence type="ECO:0000256" key="7">
    <source>
        <dbReference type="ARBA" id="ARBA00049489"/>
    </source>
</evidence>
<dbReference type="PANTHER" id="PTHR21256:SF2">
    <property type="entry name" value="HISTIDINE BIOSYNTHESIS TRIFUNCTIONAL PROTEIN"/>
    <property type="match status" value="1"/>
</dbReference>
<sequence length="425" mass="46322">MKVEKLEDMNLSRLTRKSYGNDAELEQRVSDILSRIRHEGDEALYQLTETFDKVNLRESGLKVSPAETEQAYTQVDEAFLSTVRQARANILSYHEKQKRSSWFDAKEDGSVLGQLILPLKRVGIYVPGGTAAYPSSVLMNALPAAVAGVEEIVMVSPPRSDGTLLPEVLVAAAEAGVTEIYKVGGAQAIAALAYGTKEIASVDKITGPGNIYVTLAKKQVFGTVDIDMLAGPSEILVLADDTARPEELAADLLSQAEHDRLASAILVSPDQALLEKTIQEVERQLADLPRVEIARSAWENYGAAILVQDLEEGLGLANQIAPEHFELVVAEPFRWLGRVRNAGAVFLGRFSPEPVGDYFAGPNHVLPTGGTARFYSPLNVDTFMKKVSVINYSEEALTRDAQAIAHFARREGLEAHARAVEARKK</sequence>
<feature type="binding site" evidence="8 12">
    <location>
        <position position="324"/>
    </location>
    <ligand>
        <name>substrate</name>
    </ligand>
</feature>
<dbReference type="GO" id="GO:0005829">
    <property type="term" value="C:cytosol"/>
    <property type="evidence" value="ECO:0007669"/>
    <property type="project" value="TreeGrafter"/>
</dbReference>
<dbReference type="SUPFAM" id="SSF53720">
    <property type="entry name" value="ALDH-like"/>
    <property type="match status" value="1"/>
</dbReference>
<feature type="binding site" evidence="8 12">
    <location>
        <position position="357"/>
    </location>
    <ligand>
        <name>substrate</name>
    </ligand>
</feature>
<dbReference type="GO" id="GO:0008270">
    <property type="term" value="F:zinc ion binding"/>
    <property type="evidence" value="ECO:0007669"/>
    <property type="project" value="UniProtKB-UniRule"/>
</dbReference>
<dbReference type="UniPathway" id="UPA00031">
    <property type="reaction ID" value="UER00014"/>
</dbReference>
<dbReference type="InterPro" id="IPR012131">
    <property type="entry name" value="Hstdl_DH"/>
</dbReference>
<feature type="binding site" evidence="8 13">
    <location>
        <position position="258"/>
    </location>
    <ligand>
        <name>Zn(2+)</name>
        <dbReference type="ChEBI" id="CHEBI:29105"/>
    </ligand>
</feature>
<evidence type="ECO:0000256" key="13">
    <source>
        <dbReference type="PIRSR" id="PIRSR000099-4"/>
    </source>
</evidence>
<dbReference type="CDD" id="cd06572">
    <property type="entry name" value="Histidinol_dh"/>
    <property type="match status" value="1"/>
</dbReference>
<reference evidence="15 16" key="1">
    <citation type="submission" date="2013-12" db="EMBL/GenBank/DDBJ databases">
        <authorList>
            <consortium name="DOE Joint Genome Institute"/>
            <person name="Smidt H."/>
            <person name="Huntemann M."/>
            <person name="Han J."/>
            <person name="Chen A."/>
            <person name="Kyrpides N."/>
            <person name="Mavromatis K."/>
            <person name="Markowitz V."/>
            <person name="Palaniappan K."/>
            <person name="Ivanova N."/>
            <person name="Schaumberg A."/>
            <person name="Pati A."/>
            <person name="Liolios K."/>
            <person name="Nordberg H.P."/>
            <person name="Cantor M.N."/>
            <person name="Hua S.X."/>
            <person name="Woyke T."/>
        </authorList>
    </citation>
    <scope>NUCLEOTIDE SEQUENCE [LARGE SCALE GENOMIC DNA]</scope>
    <source>
        <strain evidence="16">DSM 15288</strain>
    </source>
</reference>
<evidence type="ECO:0000256" key="5">
    <source>
        <dbReference type="ARBA" id="ARBA00022833"/>
    </source>
</evidence>
<keyword evidence="4 8" id="KW-0479">Metal-binding</keyword>
<feature type="binding site" evidence="8 11">
    <location>
        <position position="210"/>
    </location>
    <ligand>
        <name>NAD(+)</name>
        <dbReference type="ChEBI" id="CHEBI:57540"/>
    </ligand>
</feature>
<feature type="binding site" evidence="8 12">
    <location>
        <position position="411"/>
    </location>
    <ligand>
        <name>substrate</name>
    </ligand>
</feature>
<feature type="binding site" evidence="8 12">
    <location>
        <position position="255"/>
    </location>
    <ligand>
        <name>substrate</name>
    </ligand>
</feature>
<dbReference type="HOGENOM" id="CLU_006732_3_3_9"/>
<evidence type="ECO:0000256" key="6">
    <source>
        <dbReference type="ARBA" id="ARBA00023002"/>
    </source>
</evidence>
<dbReference type="InterPro" id="IPR001692">
    <property type="entry name" value="Histidinol_DH_CS"/>
</dbReference>
<dbReference type="Pfam" id="PF00815">
    <property type="entry name" value="Histidinol_dh"/>
    <property type="match status" value="1"/>
</dbReference>
<evidence type="ECO:0000256" key="10">
    <source>
        <dbReference type="PIRSR" id="PIRSR000099-1"/>
    </source>
</evidence>
<feature type="binding site" evidence="8 13">
    <location>
        <position position="255"/>
    </location>
    <ligand>
        <name>Zn(2+)</name>
        <dbReference type="ChEBI" id="CHEBI:29105"/>
    </ligand>
</feature>